<comment type="caution">
    <text evidence="11">The sequence shown here is derived from an EMBL/GenBank/DDBJ whole genome shotgun (WGS) entry which is preliminary data.</text>
</comment>
<proteinExistence type="inferred from homology"/>
<comment type="subcellular location">
    <subcellularLocation>
        <location evidence="2">Membrane</location>
    </subcellularLocation>
</comment>
<keyword evidence="9 10" id="KW-0472">Membrane</keyword>
<evidence type="ECO:0000256" key="1">
    <source>
        <dbReference type="ARBA" id="ARBA00001971"/>
    </source>
</evidence>
<dbReference type="PANTHER" id="PTHR41910">
    <property type="entry name" value="SUCCINATE DEHYDROGENASE 2 MEMBRANE SUBUNIT SDHC"/>
    <property type="match status" value="1"/>
</dbReference>
<sequence>MTYDPDFPMVYLHARSRSVRVCQQHLGFVRWQCYDWPLEDVMYRGREGQWAFFLHRLSGIAILLYLLIHVLNISAAMWGEEASKSLFAIFHIWFFRLGLLGVIGAVLYHALNGLRIILMDFTGWGVKFQRELWYGVWALFLLFYIPALIKIVPEIIRDITGA</sequence>
<dbReference type="InterPro" id="IPR039023">
    <property type="entry name" value="SdhC_prok"/>
</dbReference>
<evidence type="ECO:0000256" key="3">
    <source>
        <dbReference type="ARBA" id="ARBA00007244"/>
    </source>
</evidence>
<evidence type="ECO:0000256" key="6">
    <source>
        <dbReference type="ARBA" id="ARBA00022723"/>
    </source>
</evidence>
<keyword evidence="8" id="KW-0408">Iron</keyword>
<evidence type="ECO:0000256" key="2">
    <source>
        <dbReference type="ARBA" id="ARBA00004370"/>
    </source>
</evidence>
<dbReference type="EMBL" id="QXDL01000153">
    <property type="protein sequence ID" value="RIH81736.1"/>
    <property type="molecule type" value="Genomic_DNA"/>
</dbReference>
<keyword evidence="12" id="KW-1185">Reference proteome</keyword>
<dbReference type="SUPFAM" id="SSF81343">
    <property type="entry name" value="Fumarate reductase respiratory complex transmembrane subunits"/>
    <property type="match status" value="1"/>
</dbReference>
<evidence type="ECO:0000313" key="12">
    <source>
        <dbReference type="Proteomes" id="UP000265715"/>
    </source>
</evidence>
<keyword evidence="4" id="KW-0349">Heme</keyword>
<dbReference type="AlphaFoldDB" id="A0A399ED50"/>
<keyword evidence="5 10" id="KW-0812">Transmembrane</keyword>
<dbReference type="GO" id="GO:0046872">
    <property type="term" value="F:metal ion binding"/>
    <property type="evidence" value="ECO:0007669"/>
    <property type="project" value="UniProtKB-KW"/>
</dbReference>
<reference evidence="11 12" key="1">
    <citation type="submission" date="2018-08" db="EMBL/GenBank/DDBJ databases">
        <title>Meiothermus terrae DSM 26712 genome sequencing project.</title>
        <authorList>
            <person name="Da Costa M.S."/>
            <person name="Albuquerque L."/>
            <person name="Raposo P."/>
            <person name="Froufe H.J.C."/>
            <person name="Barroso C.S."/>
            <person name="Egas C."/>
        </authorList>
    </citation>
    <scope>NUCLEOTIDE SEQUENCE [LARGE SCALE GENOMIC DNA]</scope>
    <source>
        <strain evidence="11 12">DSM 26712</strain>
    </source>
</reference>
<comment type="cofactor">
    <cofactor evidence="1">
        <name>heme</name>
        <dbReference type="ChEBI" id="CHEBI:30413"/>
    </cofactor>
</comment>
<evidence type="ECO:0000256" key="5">
    <source>
        <dbReference type="ARBA" id="ARBA00022692"/>
    </source>
</evidence>
<dbReference type="GO" id="GO:0009055">
    <property type="term" value="F:electron transfer activity"/>
    <property type="evidence" value="ECO:0007669"/>
    <property type="project" value="InterPro"/>
</dbReference>
<protein>
    <submittedName>
        <fullName evidence="11">Succinate dehydrogenase 2 membrane subunit SdhC</fullName>
    </submittedName>
</protein>
<keyword evidence="7 10" id="KW-1133">Transmembrane helix</keyword>
<feature type="transmembrane region" description="Helical" evidence="10">
    <location>
        <begin position="132"/>
        <end position="152"/>
    </location>
</feature>
<dbReference type="InterPro" id="IPR014314">
    <property type="entry name" value="Succ_DH_cytb556"/>
</dbReference>
<keyword evidence="6" id="KW-0479">Metal-binding</keyword>
<accession>A0A399ED50</accession>
<evidence type="ECO:0000256" key="4">
    <source>
        <dbReference type="ARBA" id="ARBA00022617"/>
    </source>
</evidence>
<feature type="transmembrane region" description="Helical" evidence="10">
    <location>
        <begin position="50"/>
        <end position="68"/>
    </location>
</feature>
<evidence type="ECO:0000313" key="11">
    <source>
        <dbReference type="EMBL" id="RIH81736.1"/>
    </source>
</evidence>
<organism evidence="11 12">
    <name type="scientific">Calidithermus terrae</name>
    <dbReference type="NCBI Taxonomy" id="1408545"/>
    <lineage>
        <taxon>Bacteria</taxon>
        <taxon>Thermotogati</taxon>
        <taxon>Deinococcota</taxon>
        <taxon>Deinococci</taxon>
        <taxon>Thermales</taxon>
        <taxon>Thermaceae</taxon>
        <taxon>Calidithermus</taxon>
    </lineage>
</organism>
<name>A0A399ED50_9DEIN</name>
<dbReference type="InterPro" id="IPR000701">
    <property type="entry name" value="SuccDH_FuR_B_TM-su"/>
</dbReference>
<evidence type="ECO:0000256" key="9">
    <source>
        <dbReference type="ARBA" id="ARBA00023136"/>
    </source>
</evidence>
<dbReference type="Pfam" id="PF01127">
    <property type="entry name" value="Sdh_cyt"/>
    <property type="match status" value="1"/>
</dbReference>
<dbReference type="PANTHER" id="PTHR41910:SF1">
    <property type="entry name" value="SUCCINATE DEHYDROGENASE HYDROPHOBIC MEMBRANE ANCHOR SUBUNIT"/>
    <property type="match status" value="1"/>
</dbReference>
<gene>
    <name evidence="11" type="primary">sdhC</name>
    <name evidence="11" type="ORF">Mterra_02992</name>
</gene>
<evidence type="ECO:0000256" key="10">
    <source>
        <dbReference type="SAM" id="Phobius"/>
    </source>
</evidence>
<dbReference type="GO" id="GO:0016020">
    <property type="term" value="C:membrane"/>
    <property type="evidence" value="ECO:0007669"/>
    <property type="project" value="UniProtKB-SubCell"/>
</dbReference>
<evidence type="ECO:0000256" key="7">
    <source>
        <dbReference type="ARBA" id="ARBA00022989"/>
    </source>
</evidence>
<dbReference type="NCBIfam" id="TIGR02970">
    <property type="entry name" value="succ_dehyd_cytB"/>
    <property type="match status" value="1"/>
</dbReference>
<comment type="similarity">
    <text evidence="3">Belongs to the cytochrome b560 family.</text>
</comment>
<feature type="transmembrane region" description="Helical" evidence="10">
    <location>
        <begin position="88"/>
        <end position="111"/>
    </location>
</feature>
<dbReference type="CDD" id="cd03501">
    <property type="entry name" value="SQR_TypeA_SdhC_like"/>
    <property type="match status" value="1"/>
</dbReference>
<dbReference type="Gene3D" id="1.20.1300.10">
    <property type="entry name" value="Fumarate reductase/succinate dehydrogenase, transmembrane subunit"/>
    <property type="match status" value="1"/>
</dbReference>
<dbReference type="GO" id="GO:0006099">
    <property type="term" value="P:tricarboxylic acid cycle"/>
    <property type="evidence" value="ECO:0007669"/>
    <property type="project" value="InterPro"/>
</dbReference>
<evidence type="ECO:0000256" key="8">
    <source>
        <dbReference type="ARBA" id="ARBA00023004"/>
    </source>
</evidence>
<dbReference type="InterPro" id="IPR034804">
    <property type="entry name" value="SQR/QFR_C/D"/>
</dbReference>
<dbReference type="Proteomes" id="UP000265715">
    <property type="component" value="Unassembled WGS sequence"/>
</dbReference>